<keyword evidence="2" id="KW-1185">Reference proteome</keyword>
<protein>
    <submittedName>
        <fullName evidence="1">Uncharacterized protein</fullName>
    </submittedName>
</protein>
<organism evidence="1 2">
    <name type="scientific">Actinomadura sediminis</name>
    <dbReference type="NCBI Taxonomy" id="1038904"/>
    <lineage>
        <taxon>Bacteria</taxon>
        <taxon>Bacillati</taxon>
        <taxon>Actinomycetota</taxon>
        <taxon>Actinomycetes</taxon>
        <taxon>Streptosporangiales</taxon>
        <taxon>Thermomonosporaceae</taxon>
        <taxon>Actinomadura</taxon>
    </lineage>
</organism>
<evidence type="ECO:0000313" key="2">
    <source>
        <dbReference type="Proteomes" id="UP001596972"/>
    </source>
</evidence>
<gene>
    <name evidence="1" type="ORF">ACFQ11_14285</name>
</gene>
<proteinExistence type="predicted"/>
<name>A0ABW3EPI4_9ACTN</name>
<sequence length="493" mass="52209">MVRLRHDVRLAALPGSLPDEVVRPILDAVEGLAIGGDGLHAGGGVIAAARLVQGRHLAAGSRYAIELPGGGTAEIVVGSWDRARRIRLDGTFERDGHAVTATLDVDTTGRRIRAVRVTGGYRATRGRLRSLRRATWEGEARLGDRTAVPEAEIRVAHRLGVANARVGPGGRRARITVGGRGRGVLRPLAALGLLVARRRIRAGFAEAADGFAARWNEVVPGLAKRDLHAPVVLRHTVTARALPRDRAEAFVAGLREAAEGLEFQRGRLVRDGGTTADVRLAHGRHLARGARYRLAAVRPGPAEATVAAWDAGRVRVEFRTEDGETTGAFEFRAAGRLGAFRAEWRSARPGPWAELAAVACEVDADLHGWWTSGAPIVRANVHALGRETLSVSCAPAGDEWAVTFTETHALQDWARPLYSVAAAFNPLQDTLRVLAAGAAAHWDGAVAGAADDPRAAAAALLDAVLTGGLLEDLQLLRLAGVDDQEVPLGGTSP</sequence>
<reference evidence="2" key="1">
    <citation type="journal article" date="2019" name="Int. J. Syst. Evol. Microbiol.">
        <title>The Global Catalogue of Microorganisms (GCM) 10K type strain sequencing project: providing services to taxonomists for standard genome sequencing and annotation.</title>
        <authorList>
            <consortium name="The Broad Institute Genomics Platform"/>
            <consortium name="The Broad Institute Genome Sequencing Center for Infectious Disease"/>
            <person name="Wu L."/>
            <person name="Ma J."/>
        </authorList>
    </citation>
    <scope>NUCLEOTIDE SEQUENCE [LARGE SCALE GENOMIC DNA]</scope>
    <source>
        <strain evidence="2">JCM 31202</strain>
    </source>
</reference>
<comment type="caution">
    <text evidence="1">The sequence shown here is derived from an EMBL/GenBank/DDBJ whole genome shotgun (WGS) entry which is preliminary data.</text>
</comment>
<dbReference type="EMBL" id="JBHTJA010000022">
    <property type="protein sequence ID" value="MFD0901565.1"/>
    <property type="molecule type" value="Genomic_DNA"/>
</dbReference>
<dbReference type="Proteomes" id="UP001596972">
    <property type="component" value="Unassembled WGS sequence"/>
</dbReference>
<dbReference type="RefSeq" id="WP_378298777.1">
    <property type="nucleotide sequence ID" value="NZ_JBHTJA010000022.1"/>
</dbReference>
<evidence type="ECO:0000313" key="1">
    <source>
        <dbReference type="EMBL" id="MFD0901565.1"/>
    </source>
</evidence>
<accession>A0ABW3EPI4</accession>